<dbReference type="SUPFAM" id="SSF52087">
    <property type="entry name" value="CRAL/TRIO domain"/>
    <property type="match status" value="1"/>
</dbReference>
<sequence>MVQLPTDILREKLEDVELPEGEPDLLKDDSMLWRYLKARSGNIEEAQKMVRKSIEWRRTYKPYAIDCQWCHQKPGLHSLRQVGFDEAGRPVLYSSFTQAATSRNTAAEAISHLTYVLENAVKSMPDGVSQWVLVFDCSGMSTAACHPRLAYDCAQILSNHYPERLGKAFCALPGTAFQAAWKAIRGFLPINTVSKVKIINSKTKLRSYFEEIFSPDMTDWMLTEIELNKKKNITPDQRSFWLPPPAGVHDPRGSSEYTDKWLSNHPSGHRPHPNIVDNLERGLSSPAAIPVSGSSGDLDGSINSSEDEAELDDEKASDFLKQLPTEYQIPTDAGLLS</sequence>
<dbReference type="PANTHER" id="PTHR45824:SF29">
    <property type="entry name" value="GH16843P"/>
    <property type="match status" value="1"/>
</dbReference>
<evidence type="ECO:0000313" key="3">
    <source>
        <dbReference type="EMBL" id="JAP48590.1"/>
    </source>
</evidence>
<dbReference type="InterPro" id="IPR036865">
    <property type="entry name" value="CRAL-TRIO_dom_sf"/>
</dbReference>
<dbReference type="EMBL" id="GEEE01014635">
    <property type="protein sequence ID" value="JAP48590.1"/>
    <property type="molecule type" value="Transcribed_RNA"/>
</dbReference>
<dbReference type="InterPro" id="IPR052578">
    <property type="entry name" value="PI_Transfer_CRAL-TRIO"/>
</dbReference>
<dbReference type="GO" id="GO:0008526">
    <property type="term" value="F:phosphatidylinositol transfer activity"/>
    <property type="evidence" value="ECO:0007669"/>
    <property type="project" value="TreeGrafter"/>
</dbReference>
<dbReference type="InterPro" id="IPR036273">
    <property type="entry name" value="CRAL/TRIO_N_dom_sf"/>
</dbReference>
<dbReference type="PROSITE" id="PS50191">
    <property type="entry name" value="CRAL_TRIO"/>
    <property type="match status" value="1"/>
</dbReference>
<feature type="compositionally biased region" description="Acidic residues" evidence="1">
    <location>
        <begin position="305"/>
        <end position="315"/>
    </location>
</feature>
<dbReference type="AlphaFoldDB" id="A0A0X3PBA7"/>
<reference evidence="3" key="1">
    <citation type="submission" date="2016-01" db="EMBL/GenBank/DDBJ databases">
        <title>Reference transcriptome for the parasite Schistocephalus solidus: insights into the molecular evolution of parasitism.</title>
        <authorList>
            <person name="Hebert F.O."/>
            <person name="Grambauer S."/>
            <person name="Barber I."/>
            <person name="Landry C.R."/>
            <person name="Aubin-Horth N."/>
        </authorList>
    </citation>
    <scope>NUCLEOTIDE SEQUENCE</scope>
</reference>
<name>A0A0X3PBA7_SCHSO</name>
<dbReference type="InterPro" id="IPR011074">
    <property type="entry name" value="CRAL/TRIO_N_dom"/>
</dbReference>
<dbReference type="SUPFAM" id="SSF46938">
    <property type="entry name" value="CRAL/TRIO N-terminal domain"/>
    <property type="match status" value="1"/>
</dbReference>
<gene>
    <name evidence="3" type="ORF">TR123378</name>
</gene>
<accession>A0A0X3PBA7</accession>
<proteinExistence type="predicted"/>
<dbReference type="CDD" id="cd00170">
    <property type="entry name" value="SEC14"/>
    <property type="match status" value="1"/>
</dbReference>
<dbReference type="PANTHER" id="PTHR45824">
    <property type="entry name" value="GH16843P"/>
    <property type="match status" value="1"/>
</dbReference>
<protein>
    <recommendedName>
        <fullName evidence="2">CRAL-TRIO domain-containing protein</fullName>
    </recommendedName>
</protein>
<feature type="region of interest" description="Disordered" evidence="1">
    <location>
        <begin position="286"/>
        <end position="337"/>
    </location>
</feature>
<evidence type="ECO:0000259" key="2">
    <source>
        <dbReference type="PROSITE" id="PS50191"/>
    </source>
</evidence>
<dbReference type="InterPro" id="IPR001251">
    <property type="entry name" value="CRAL-TRIO_dom"/>
</dbReference>
<dbReference type="Pfam" id="PF00650">
    <property type="entry name" value="CRAL_TRIO"/>
    <property type="match status" value="1"/>
</dbReference>
<dbReference type="SMART" id="SM01100">
    <property type="entry name" value="CRAL_TRIO_N"/>
    <property type="match status" value="1"/>
</dbReference>
<dbReference type="Gene3D" id="3.40.525.10">
    <property type="entry name" value="CRAL-TRIO lipid binding domain"/>
    <property type="match status" value="1"/>
</dbReference>
<organism evidence="3">
    <name type="scientific">Schistocephalus solidus</name>
    <name type="common">Tapeworm</name>
    <dbReference type="NCBI Taxonomy" id="70667"/>
    <lineage>
        <taxon>Eukaryota</taxon>
        <taxon>Metazoa</taxon>
        <taxon>Spiralia</taxon>
        <taxon>Lophotrochozoa</taxon>
        <taxon>Platyhelminthes</taxon>
        <taxon>Cestoda</taxon>
        <taxon>Eucestoda</taxon>
        <taxon>Diphyllobothriidea</taxon>
        <taxon>Diphyllobothriidae</taxon>
        <taxon>Schistocephalus</taxon>
    </lineage>
</organism>
<dbReference type="SMART" id="SM00516">
    <property type="entry name" value="SEC14"/>
    <property type="match status" value="1"/>
</dbReference>
<evidence type="ECO:0000256" key="1">
    <source>
        <dbReference type="SAM" id="MobiDB-lite"/>
    </source>
</evidence>
<feature type="domain" description="CRAL-TRIO" evidence="2">
    <location>
        <begin position="82"/>
        <end position="226"/>
    </location>
</feature>